<dbReference type="Proteomes" id="UP001377567">
    <property type="component" value="Unassembled WGS sequence"/>
</dbReference>
<evidence type="ECO:0000313" key="5">
    <source>
        <dbReference type="EMBL" id="GMM58429.1"/>
    </source>
</evidence>
<reference evidence="5 6" key="1">
    <citation type="journal article" date="2023" name="Elife">
        <title>Identification of key yeast species and microbe-microbe interactions impacting larval growth of Drosophila in the wild.</title>
        <authorList>
            <person name="Mure A."/>
            <person name="Sugiura Y."/>
            <person name="Maeda R."/>
            <person name="Honda K."/>
            <person name="Sakurai N."/>
            <person name="Takahashi Y."/>
            <person name="Watada M."/>
            <person name="Katoh T."/>
            <person name="Gotoh A."/>
            <person name="Gotoh Y."/>
            <person name="Taniguchi I."/>
            <person name="Nakamura K."/>
            <person name="Hayashi T."/>
            <person name="Katayama T."/>
            <person name="Uemura T."/>
            <person name="Hattori Y."/>
        </authorList>
    </citation>
    <scope>NUCLEOTIDE SEQUENCE [LARGE SCALE GENOMIC DNA]</scope>
    <source>
        <strain evidence="5 6">KH-74</strain>
    </source>
</reference>
<feature type="compositionally biased region" description="Low complexity" evidence="3">
    <location>
        <begin position="580"/>
        <end position="593"/>
    </location>
</feature>
<dbReference type="CDD" id="cd00590">
    <property type="entry name" value="RRM_SF"/>
    <property type="match status" value="1"/>
</dbReference>
<evidence type="ECO:0000256" key="2">
    <source>
        <dbReference type="PROSITE-ProRule" id="PRU00176"/>
    </source>
</evidence>
<dbReference type="SMART" id="SM00360">
    <property type="entry name" value="RRM"/>
    <property type="match status" value="3"/>
</dbReference>
<evidence type="ECO:0000313" key="6">
    <source>
        <dbReference type="Proteomes" id="UP001377567"/>
    </source>
</evidence>
<feature type="domain" description="RRM" evidence="4">
    <location>
        <begin position="118"/>
        <end position="197"/>
    </location>
</feature>
<dbReference type="AlphaFoldDB" id="A0AAV5S7H3"/>
<gene>
    <name evidence="5" type="ORF">DAKH74_050460</name>
</gene>
<keyword evidence="6" id="KW-1185">Reference proteome</keyword>
<feature type="domain" description="RRM" evidence="4">
    <location>
        <begin position="339"/>
        <end position="413"/>
    </location>
</feature>
<feature type="region of interest" description="Disordered" evidence="3">
    <location>
        <begin position="519"/>
        <end position="618"/>
    </location>
</feature>
<evidence type="ECO:0000259" key="4">
    <source>
        <dbReference type="PROSITE" id="PS50102"/>
    </source>
</evidence>
<feature type="compositionally biased region" description="Acidic residues" evidence="3">
    <location>
        <begin position="43"/>
        <end position="60"/>
    </location>
</feature>
<dbReference type="PROSITE" id="PS50102">
    <property type="entry name" value="RRM"/>
    <property type="match status" value="2"/>
</dbReference>
<dbReference type="InterPro" id="IPR035979">
    <property type="entry name" value="RBD_domain_sf"/>
</dbReference>
<comment type="caution">
    <text evidence="5">The sequence shown here is derived from an EMBL/GenBank/DDBJ whole genome shotgun (WGS) entry which is preliminary data.</text>
</comment>
<feature type="compositionally biased region" description="Acidic residues" evidence="3">
    <location>
        <begin position="556"/>
        <end position="566"/>
    </location>
</feature>
<dbReference type="SMART" id="SM00361">
    <property type="entry name" value="RRM_1"/>
    <property type="match status" value="2"/>
</dbReference>
<feature type="compositionally biased region" description="Basic and acidic residues" evidence="3">
    <location>
        <begin position="545"/>
        <end position="555"/>
    </location>
</feature>
<name>A0AAV5S7H3_MAUHU</name>
<dbReference type="InterPro" id="IPR012677">
    <property type="entry name" value="Nucleotide-bd_a/b_plait_sf"/>
</dbReference>
<feature type="region of interest" description="Disordered" evidence="3">
    <location>
        <begin position="28"/>
        <end position="97"/>
    </location>
</feature>
<dbReference type="Pfam" id="PF00076">
    <property type="entry name" value="RRM_1"/>
    <property type="match status" value="2"/>
</dbReference>
<feature type="region of interest" description="Disordered" evidence="3">
    <location>
        <begin position="679"/>
        <end position="717"/>
    </location>
</feature>
<accession>A0AAV5S7H3</accession>
<dbReference type="Gene3D" id="3.30.70.330">
    <property type="match status" value="3"/>
</dbReference>
<feature type="region of interest" description="Disordered" evidence="3">
    <location>
        <begin position="426"/>
        <end position="446"/>
    </location>
</feature>
<feature type="compositionally biased region" description="Polar residues" evidence="3">
    <location>
        <begin position="601"/>
        <end position="610"/>
    </location>
</feature>
<sequence>MTAIKLVRSSSLESLSRLKITDEELSTNNNLVNTAYSDNSSYEFEESESSSEDADADNSNDEGRSTASDYESTAADESYDEQESIDGDGKAKMNNDVGNDTMAATTVRENTNRGLPSSCIFVASLTAALSDDKLCLSVKNKFKEYGELNGVKVLRDQENRPYAFVQYTNDLDAVVALENAHGTVLDGRVIRCEPARVNRTLFISGPNKVSHVDIKRLCSSFGKLEQLVPNKDKNQFTQKPLSPITSSNCWFVRFVYRDEAIRAFANLKMDSNWTVQWAQNVNVPKKFNLLYRNDNNSDADGSDLDDKSPGSFKFDERVRGRKGSGSAYIPPQSITIDKRSIFVGQLPKESTTSNIKEHFSKYGNIVEVNLIHKPSNTFSFIQFETEEAAAAALEKENHSIFLEKTIHVQYKELGGYHSKRNARRQNSFVNPFPKNSTFGGPQLNLAPPPINMYRRRASDMGPANMFGCAKFNPGNQSPPGPLPYMPMMPPGVGPNGAPGFEPNMYPFMNANFRRGSMPDNWMPYRGEQPIGDFTMGPPRQKRTEKKTEKSNRPTDDPSDEDSDEIESSSKTEEPSDTAQKTSNGKTTSSGSLTVDYKSRVNRQPFTTSRNGSDDSIGFSHVPNPYYAPHYYYPPMPYPMGGGPNQHGSMHNPSFMMMYPMRPPHGGSPGPDSPIVPRNMPMNMKPVGSVPPSSGNFGPFIPPPPIPHSNEEPEYLDY</sequence>
<protein>
    <submittedName>
        <fullName evidence="5">Rim4 protein</fullName>
    </submittedName>
</protein>
<feature type="compositionally biased region" description="Polar residues" evidence="3">
    <location>
        <begin position="426"/>
        <end position="439"/>
    </location>
</feature>
<dbReference type="InterPro" id="IPR003954">
    <property type="entry name" value="RRM_euk-type"/>
</dbReference>
<organism evidence="5 6">
    <name type="scientific">Maudiozyma humilis</name>
    <name type="common">Sour dough yeast</name>
    <name type="synonym">Kazachstania humilis</name>
    <dbReference type="NCBI Taxonomy" id="51915"/>
    <lineage>
        <taxon>Eukaryota</taxon>
        <taxon>Fungi</taxon>
        <taxon>Dikarya</taxon>
        <taxon>Ascomycota</taxon>
        <taxon>Saccharomycotina</taxon>
        <taxon>Saccharomycetes</taxon>
        <taxon>Saccharomycetales</taxon>
        <taxon>Saccharomycetaceae</taxon>
        <taxon>Maudiozyma</taxon>
    </lineage>
</organism>
<dbReference type="SUPFAM" id="SSF54928">
    <property type="entry name" value="RNA-binding domain, RBD"/>
    <property type="match status" value="2"/>
</dbReference>
<evidence type="ECO:0000256" key="3">
    <source>
        <dbReference type="SAM" id="MobiDB-lite"/>
    </source>
</evidence>
<keyword evidence="1 2" id="KW-0694">RNA-binding</keyword>
<feature type="compositionally biased region" description="Acidic residues" evidence="3">
    <location>
        <begin position="77"/>
        <end position="86"/>
    </location>
</feature>
<proteinExistence type="predicted"/>
<dbReference type="GO" id="GO:0003723">
    <property type="term" value="F:RNA binding"/>
    <property type="evidence" value="ECO:0007669"/>
    <property type="project" value="UniProtKB-UniRule"/>
</dbReference>
<dbReference type="PANTHER" id="PTHR21245">
    <property type="entry name" value="HETEROGENEOUS NUCLEAR RIBONUCLEOPROTEIN"/>
    <property type="match status" value="1"/>
</dbReference>
<dbReference type="InterPro" id="IPR000504">
    <property type="entry name" value="RRM_dom"/>
</dbReference>
<evidence type="ECO:0000256" key="1">
    <source>
        <dbReference type="ARBA" id="ARBA00022884"/>
    </source>
</evidence>
<dbReference type="EMBL" id="BTGD01000025">
    <property type="protein sequence ID" value="GMM58429.1"/>
    <property type="molecule type" value="Genomic_DNA"/>
</dbReference>